<dbReference type="HOGENOM" id="CLU_1298480_0_0_9"/>
<evidence type="ECO:0000313" key="2">
    <source>
        <dbReference type="EMBL" id="ERL66439.1"/>
    </source>
</evidence>
<feature type="transmembrane region" description="Helical" evidence="1">
    <location>
        <begin position="54"/>
        <end position="73"/>
    </location>
</feature>
<protein>
    <submittedName>
        <fullName evidence="2">Uncharacterized protein</fullName>
    </submittedName>
</protein>
<evidence type="ECO:0000256" key="1">
    <source>
        <dbReference type="SAM" id="Phobius"/>
    </source>
</evidence>
<dbReference type="AlphaFoldDB" id="U4TQG2"/>
<name>U4TQG2_9LACO</name>
<dbReference type="STRING" id="1231336.L248_0118"/>
<proteinExistence type="predicted"/>
<dbReference type="eggNOG" id="ENOG5030B09">
    <property type="taxonomic scope" value="Bacteria"/>
</dbReference>
<dbReference type="EMBL" id="KI271582">
    <property type="protein sequence ID" value="ERL66439.1"/>
    <property type="molecule type" value="Genomic_DNA"/>
</dbReference>
<dbReference type="Proteomes" id="UP000030647">
    <property type="component" value="Unassembled WGS sequence"/>
</dbReference>
<sequence length="212" mass="23941">MDMETPGRNWLPALAQTWHAYERNRQLATHRRLVAEHYRTDMLNLIGRKYRQPFLISAAAALAAAAVLAAIAILGNAPWIWTLVLTLLVAALVISSIGVYRSKQVNLLRQPRYRRTIHRLKHTSHFTRLAKTDWAIRTEQAGLFTQPVVAATLAALPAALHTQEAVSGLYVLIWRQQAATLDQAISLYQRAPHQVGMTPYAVRQLMYQTKQS</sequence>
<keyword evidence="1" id="KW-1133">Transmembrane helix</keyword>
<accession>U4TQG2</accession>
<keyword evidence="1" id="KW-0812">Transmembrane</keyword>
<keyword evidence="3" id="KW-1185">Reference proteome</keyword>
<reference evidence="3" key="1">
    <citation type="journal article" date="2013" name="Genome Announc.">
        <title>Whole-Genome Sequencing of Lactobacillus shenzhenensis Strain LY-73T.</title>
        <authorList>
            <person name="Lin Z."/>
            <person name="Liu Z."/>
            <person name="Yang R."/>
            <person name="Zou Y."/>
            <person name="Wan D."/>
            <person name="Chen J."/>
            <person name="Guo M."/>
            <person name="Zhao J."/>
            <person name="Fang C."/>
            <person name="Yang R."/>
            <person name="Liu F."/>
        </authorList>
    </citation>
    <scope>NUCLEOTIDE SEQUENCE [LARGE SCALE GENOMIC DNA]</scope>
    <source>
        <strain evidence="3">LY-73</strain>
    </source>
</reference>
<organism evidence="2 3">
    <name type="scientific">Schleiferilactobacillus shenzhenensis LY-73</name>
    <dbReference type="NCBI Taxonomy" id="1231336"/>
    <lineage>
        <taxon>Bacteria</taxon>
        <taxon>Bacillati</taxon>
        <taxon>Bacillota</taxon>
        <taxon>Bacilli</taxon>
        <taxon>Lactobacillales</taxon>
        <taxon>Lactobacillaceae</taxon>
        <taxon>Schleiferilactobacillus</taxon>
    </lineage>
</organism>
<gene>
    <name evidence="2" type="ORF">L248_0118</name>
</gene>
<evidence type="ECO:0000313" key="3">
    <source>
        <dbReference type="Proteomes" id="UP000030647"/>
    </source>
</evidence>
<keyword evidence="1" id="KW-0472">Membrane</keyword>
<feature type="transmembrane region" description="Helical" evidence="1">
    <location>
        <begin position="79"/>
        <end position="100"/>
    </location>
</feature>